<evidence type="ECO:0000256" key="7">
    <source>
        <dbReference type="ARBA" id="ARBA00023065"/>
    </source>
</evidence>
<dbReference type="PANTHER" id="PTHR32552:SF81">
    <property type="entry name" value="TONB-DEPENDENT OUTER MEMBRANE RECEPTOR"/>
    <property type="match status" value="1"/>
</dbReference>
<evidence type="ECO:0000313" key="16">
    <source>
        <dbReference type="EMBL" id="SMQ77393.1"/>
    </source>
</evidence>
<dbReference type="Proteomes" id="UP000194469">
    <property type="component" value="Unassembled WGS sequence"/>
</dbReference>
<dbReference type="RefSeq" id="WP_207558984.1">
    <property type="nucleotide sequence ID" value="NZ_FXWL01000002.1"/>
</dbReference>
<dbReference type="InterPro" id="IPR039426">
    <property type="entry name" value="TonB-dep_rcpt-like"/>
</dbReference>
<evidence type="ECO:0000256" key="5">
    <source>
        <dbReference type="ARBA" id="ARBA00022692"/>
    </source>
</evidence>
<dbReference type="CDD" id="cd01347">
    <property type="entry name" value="ligand_gated_channel"/>
    <property type="match status" value="1"/>
</dbReference>
<dbReference type="Pfam" id="PF00593">
    <property type="entry name" value="TonB_dep_Rec_b-barrel"/>
    <property type="match status" value="1"/>
</dbReference>
<dbReference type="PANTHER" id="PTHR32552">
    <property type="entry name" value="FERRICHROME IRON RECEPTOR-RELATED"/>
    <property type="match status" value="1"/>
</dbReference>
<keyword evidence="17" id="KW-1185">Reference proteome</keyword>
<feature type="domain" description="TonB-dependent receptor-like beta-barrel" evidence="14">
    <location>
        <begin position="275"/>
        <end position="740"/>
    </location>
</feature>
<dbReference type="AlphaFoldDB" id="A0A1Y6FXV8"/>
<keyword evidence="7" id="KW-0406">Ion transport</keyword>
<keyword evidence="6" id="KW-0408">Iron</keyword>
<evidence type="ECO:0000256" key="3">
    <source>
        <dbReference type="ARBA" id="ARBA00022452"/>
    </source>
</evidence>
<evidence type="ECO:0000256" key="11">
    <source>
        <dbReference type="PROSITE-ProRule" id="PRU01360"/>
    </source>
</evidence>
<evidence type="ECO:0000256" key="2">
    <source>
        <dbReference type="ARBA" id="ARBA00022448"/>
    </source>
</evidence>
<evidence type="ECO:0000256" key="13">
    <source>
        <dbReference type="SAM" id="SignalP"/>
    </source>
</evidence>
<dbReference type="InterPro" id="IPR012910">
    <property type="entry name" value="Plug_dom"/>
</dbReference>
<protein>
    <submittedName>
        <fullName evidence="16">Outer membrane receptor proteins, mostly Fe transport</fullName>
    </submittedName>
</protein>
<evidence type="ECO:0000256" key="6">
    <source>
        <dbReference type="ARBA" id="ARBA00023004"/>
    </source>
</evidence>
<dbReference type="GO" id="GO:0009279">
    <property type="term" value="C:cell outer membrane"/>
    <property type="evidence" value="ECO:0007669"/>
    <property type="project" value="UniProtKB-SubCell"/>
</dbReference>
<dbReference type="GO" id="GO:0006826">
    <property type="term" value="P:iron ion transport"/>
    <property type="evidence" value="ECO:0007669"/>
    <property type="project" value="UniProtKB-KW"/>
</dbReference>
<evidence type="ECO:0000256" key="12">
    <source>
        <dbReference type="RuleBase" id="RU003357"/>
    </source>
</evidence>
<evidence type="ECO:0000256" key="8">
    <source>
        <dbReference type="ARBA" id="ARBA00023077"/>
    </source>
</evidence>
<keyword evidence="2 11" id="KW-0813">Transport</keyword>
<accession>A0A1Y6FXV8</accession>
<dbReference type="SUPFAM" id="SSF56935">
    <property type="entry name" value="Porins"/>
    <property type="match status" value="1"/>
</dbReference>
<feature type="chain" id="PRO_5013209806" evidence="13">
    <location>
        <begin position="29"/>
        <end position="786"/>
    </location>
</feature>
<dbReference type="GeneID" id="303003112"/>
<dbReference type="InterPro" id="IPR036942">
    <property type="entry name" value="Beta-barrel_TonB_sf"/>
</dbReference>
<evidence type="ECO:0000313" key="17">
    <source>
        <dbReference type="Proteomes" id="UP000194469"/>
    </source>
</evidence>
<keyword evidence="13" id="KW-0732">Signal</keyword>
<keyword evidence="10 11" id="KW-0998">Cell outer membrane</keyword>
<evidence type="ECO:0000259" key="15">
    <source>
        <dbReference type="Pfam" id="PF07715"/>
    </source>
</evidence>
<gene>
    <name evidence="16" type="ORF">SAMN06295984_2800</name>
</gene>
<dbReference type="EMBL" id="FXWL01000002">
    <property type="protein sequence ID" value="SMQ77393.1"/>
    <property type="molecule type" value="Genomic_DNA"/>
</dbReference>
<name>A0A1Y6FXV8_9SPHN</name>
<comment type="subcellular location">
    <subcellularLocation>
        <location evidence="1 11">Cell outer membrane</location>
        <topology evidence="1 11">Multi-pass membrane protein</topology>
    </subcellularLocation>
</comment>
<dbReference type="Gene3D" id="2.40.170.20">
    <property type="entry name" value="TonB-dependent receptor, beta-barrel domain"/>
    <property type="match status" value="1"/>
</dbReference>
<keyword evidence="3 11" id="KW-1134">Transmembrane beta strand</keyword>
<comment type="similarity">
    <text evidence="11 12">Belongs to the TonB-dependent receptor family.</text>
</comment>
<keyword evidence="5 11" id="KW-0812">Transmembrane</keyword>
<keyword evidence="8 12" id="KW-0798">TonB box</keyword>
<evidence type="ECO:0000256" key="9">
    <source>
        <dbReference type="ARBA" id="ARBA00023136"/>
    </source>
</evidence>
<dbReference type="Pfam" id="PF07715">
    <property type="entry name" value="Plug"/>
    <property type="match status" value="1"/>
</dbReference>
<dbReference type="InterPro" id="IPR000531">
    <property type="entry name" value="Beta-barrel_TonB"/>
</dbReference>
<organism evidence="16 17">
    <name type="scientific">Sphingopyxis terrae subsp. ummariensis</name>
    <dbReference type="NCBI Taxonomy" id="429001"/>
    <lineage>
        <taxon>Bacteria</taxon>
        <taxon>Pseudomonadati</taxon>
        <taxon>Pseudomonadota</taxon>
        <taxon>Alphaproteobacteria</taxon>
        <taxon>Sphingomonadales</taxon>
        <taxon>Sphingomonadaceae</taxon>
        <taxon>Sphingopyxis</taxon>
    </lineage>
</organism>
<sequence length="786" mass="85569">MTNTTRLLATTSLACSGLLAAMPAPAFAQEAGTANDGTDIVVTATRREARTIDIPYNISAVGGDRIDANQTRDQAELLRSIPGVAVVDRGRRNAGVINTVTIRGVNVDSAALGDYAVSGVSPVSTYVNDTPLFAAYLLKDLDRVEVLRGPQGTLYGSGALGGTVRYILKKPVLGRFEGRVTGGISSVKGSDGIGYEADVVLNVPLGETFAIRAVGSRQHYPGLTDYVNVYKLGADGIPTAPAGVLAPDAEYRSVKDADFVHVWYGRIAALWQPSDAVDLTLTYNHQEDNVGGRRQITRGLDGYGKPYEGYQNGSVQLEPSTRNVDSIALEANVDLGFATLTSSSSWYDHEGDSVSENTGFYAKAGFLAFYYNYPRPMASALRSYRDKSFVQELRLVSKGGGPLDYVIGAYYQDQKLFSSQDSYLRGFKRWWDAATGLPDAVASDQDFFYRRHETFKDRALFGELTWHATDTIDLTGGVRYFWNKAHNDTSIDIPIFPSLSQPTDATFRTSEDKALFKGNLSWKFADRGLLYATVSQGYRRGGSNAVPTIGRYAEDPSWQQYKSDTLVNYEVGVKGGFGGLTYNLDAFYIDWKDIQLNTATPVWGFYVVQNGGKAKSQGIEAQIDGRSGGFHYALGYTYVDAKLTRDFFSPDPSHVLIGRNGDRLPGSAHHILTGSADYSFDLGGDTSLTLRGDGFYQSSTRNAISTSPKFNVRLPGFSIWNASATLRKGPYALTLFAKNLFNAAGVTGRFTEAYMGTSPAQGYYGNASKDLITLPRTFGLSADVRF</sequence>
<feature type="domain" description="TonB-dependent receptor plug" evidence="15">
    <location>
        <begin position="52"/>
        <end position="163"/>
    </location>
</feature>
<evidence type="ECO:0000256" key="1">
    <source>
        <dbReference type="ARBA" id="ARBA00004571"/>
    </source>
</evidence>
<reference evidence="17" key="1">
    <citation type="submission" date="2017-04" db="EMBL/GenBank/DDBJ databases">
        <authorList>
            <person name="Varghese N."/>
            <person name="Submissions S."/>
        </authorList>
    </citation>
    <scope>NUCLEOTIDE SEQUENCE [LARGE SCALE GENOMIC DNA]</scope>
    <source>
        <strain evidence="17">UI2</strain>
    </source>
</reference>
<dbReference type="PROSITE" id="PS52016">
    <property type="entry name" value="TONB_DEPENDENT_REC_3"/>
    <property type="match status" value="1"/>
</dbReference>
<keyword evidence="4" id="KW-0410">Iron transport</keyword>
<keyword evidence="9 11" id="KW-0472">Membrane</keyword>
<evidence type="ECO:0000256" key="10">
    <source>
        <dbReference type="ARBA" id="ARBA00023237"/>
    </source>
</evidence>
<keyword evidence="16" id="KW-0675">Receptor</keyword>
<evidence type="ECO:0000259" key="14">
    <source>
        <dbReference type="Pfam" id="PF00593"/>
    </source>
</evidence>
<feature type="signal peptide" evidence="13">
    <location>
        <begin position="1"/>
        <end position="28"/>
    </location>
</feature>
<evidence type="ECO:0000256" key="4">
    <source>
        <dbReference type="ARBA" id="ARBA00022496"/>
    </source>
</evidence>
<proteinExistence type="inferred from homology"/>